<evidence type="ECO:0000256" key="2">
    <source>
        <dbReference type="ARBA" id="ARBA00023235"/>
    </source>
</evidence>
<evidence type="ECO:0000313" key="3">
    <source>
        <dbReference type="EMBL" id="SVA69098.1"/>
    </source>
</evidence>
<evidence type="ECO:0000256" key="1">
    <source>
        <dbReference type="ARBA" id="ARBA00007847"/>
    </source>
</evidence>
<dbReference type="PANTHER" id="PTHR21198">
    <property type="entry name" value="GLUTAMATE RACEMASE"/>
    <property type="match status" value="1"/>
</dbReference>
<dbReference type="Pfam" id="PF01177">
    <property type="entry name" value="Asp_Glu_race"/>
    <property type="match status" value="1"/>
</dbReference>
<dbReference type="SUPFAM" id="SSF53681">
    <property type="entry name" value="Aspartate/glutamate racemase"/>
    <property type="match status" value="2"/>
</dbReference>
<dbReference type="InterPro" id="IPR004380">
    <property type="entry name" value="Asp_race"/>
</dbReference>
<proteinExistence type="inferred from homology"/>
<sequence>MRTIGVIGGMGPAAAADFYARVVAAHGVLRDQDHPPCIMYSATQVPDRTAFLLENGADPTPELVASVNLVEAAGADFIAIPCNSAHAFLASMRAAVSIPILDMIALVSAEVARVVPQARCVGVLAASGSVKVGLYDKPLKKHGLVPLYPDFEVQDEIMAAIKDVKAGGVREISDQRLIAAAKHLCDKGADSLIMGCTEVPLALAAEDSPVVAIDGNQTLVDTTLRLSLRQFDFEEILYAIR</sequence>
<dbReference type="Gene3D" id="3.40.50.1860">
    <property type="match status" value="2"/>
</dbReference>
<accession>A0A381XWI7</accession>
<reference evidence="3" key="1">
    <citation type="submission" date="2018-05" db="EMBL/GenBank/DDBJ databases">
        <authorList>
            <person name="Lanie J.A."/>
            <person name="Ng W.-L."/>
            <person name="Kazmierczak K.M."/>
            <person name="Andrzejewski T.M."/>
            <person name="Davidsen T.M."/>
            <person name="Wayne K.J."/>
            <person name="Tettelin H."/>
            <person name="Glass J.I."/>
            <person name="Rusch D."/>
            <person name="Podicherti R."/>
            <person name="Tsui H.-C.T."/>
            <person name="Winkler M.E."/>
        </authorList>
    </citation>
    <scope>NUCLEOTIDE SEQUENCE</scope>
</reference>
<protein>
    <recommendedName>
        <fullName evidence="4">Aspartate racemase</fullName>
    </recommendedName>
</protein>
<dbReference type="AlphaFoldDB" id="A0A381XWI7"/>
<dbReference type="InterPro" id="IPR001920">
    <property type="entry name" value="Asp/Glu_race"/>
</dbReference>
<evidence type="ECO:0008006" key="4">
    <source>
        <dbReference type="Google" id="ProtNLM"/>
    </source>
</evidence>
<dbReference type="PROSITE" id="PS00923">
    <property type="entry name" value="ASP_GLU_RACEMASE_1"/>
    <property type="match status" value="1"/>
</dbReference>
<dbReference type="NCBIfam" id="TIGR00035">
    <property type="entry name" value="asp_race"/>
    <property type="match status" value="1"/>
</dbReference>
<comment type="similarity">
    <text evidence="1">Belongs to the aspartate/glutamate racemases family.</text>
</comment>
<dbReference type="EMBL" id="UINC01016625">
    <property type="protein sequence ID" value="SVA69098.1"/>
    <property type="molecule type" value="Genomic_DNA"/>
</dbReference>
<dbReference type="InterPro" id="IPR018187">
    <property type="entry name" value="Asp/Glu_racemase_AS_1"/>
</dbReference>
<gene>
    <name evidence="3" type="ORF">METZ01_LOCUS121952</name>
</gene>
<keyword evidence="2" id="KW-0413">Isomerase</keyword>
<dbReference type="PANTHER" id="PTHR21198:SF7">
    <property type="entry name" value="ASPARTATE-GLUTAMATE RACEMASE FAMILY"/>
    <property type="match status" value="1"/>
</dbReference>
<dbReference type="InterPro" id="IPR015942">
    <property type="entry name" value="Asp/Glu/hydantoin_racemase"/>
</dbReference>
<name>A0A381XWI7_9ZZZZ</name>
<organism evidence="3">
    <name type="scientific">marine metagenome</name>
    <dbReference type="NCBI Taxonomy" id="408172"/>
    <lineage>
        <taxon>unclassified sequences</taxon>
        <taxon>metagenomes</taxon>
        <taxon>ecological metagenomes</taxon>
    </lineage>
</organism>
<dbReference type="GO" id="GO:0047661">
    <property type="term" value="F:amino-acid racemase activity"/>
    <property type="evidence" value="ECO:0007669"/>
    <property type="project" value="InterPro"/>
</dbReference>